<dbReference type="EMBL" id="LZJY01000240">
    <property type="protein sequence ID" value="OBI00986.1"/>
    <property type="molecule type" value="Genomic_DNA"/>
</dbReference>
<dbReference type="AlphaFoldDB" id="A0A1A2VK34"/>
<reference evidence="1 2" key="1">
    <citation type="submission" date="2016-06" db="EMBL/GenBank/DDBJ databases">
        <authorList>
            <person name="Kjaerup R.B."/>
            <person name="Dalgaard T.S."/>
            <person name="Juul-Madsen H.R."/>
        </authorList>
    </citation>
    <scope>NUCLEOTIDE SEQUENCE [LARGE SCALE GENOMIC DNA]</scope>
    <source>
        <strain evidence="1 2">E2838</strain>
    </source>
</reference>
<proteinExistence type="predicted"/>
<organism evidence="1 2">
    <name type="scientific">Mycobacterium scrofulaceum</name>
    <dbReference type="NCBI Taxonomy" id="1783"/>
    <lineage>
        <taxon>Bacteria</taxon>
        <taxon>Bacillati</taxon>
        <taxon>Actinomycetota</taxon>
        <taxon>Actinomycetes</taxon>
        <taxon>Mycobacteriales</taxon>
        <taxon>Mycobacteriaceae</taxon>
        <taxon>Mycobacterium</taxon>
    </lineage>
</organism>
<protein>
    <submittedName>
        <fullName evidence="1">Uncharacterized protein</fullName>
    </submittedName>
</protein>
<sequence>MRGRRARATVLDVFGFLRNLSEIGKLPKPLRDELEAEGLIFSAGKVGVSRHFGGHVPGVYSASGVSRRAGAFAFTTARILATLAARGDANLRSIDCPWDNSDGPARATITGKGLKLEIDLHGVDPAFSGSMRLNYRKTIPDEVLEKLPTTTLRFPVQPAFVYRAAGVRPKD</sequence>
<name>A0A1A2VK34_MYCSC</name>
<accession>A0A1A2VK34</accession>
<dbReference type="Proteomes" id="UP000092207">
    <property type="component" value="Unassembled WGS sequence"/>
</dbReference>
<gene>
    <name evidence="1" type="ORF">A5679_18995</name>
</gene>
<comment type="caution">
    <text evidence="1">The sequence shown here is derived from an EMBL/GenBank/DDBJ whole genome shotgun (WGS) entry which is preliminary data.</text>
</comment>
<evidence type="ECO:0000313" key="1">
    <source>
        <dbReference type="EMBL" id="OBI00986.1"/>
    </source>
</evidence>
<evidence type="ECO:0000313" key="2">
    <source>
        <dbReference type="Proteomes" id="UP000092207"/>
    </source>
</evidence>